<protein>
    <submittedName>
        <fullName evidence="1">Uncharacterized protein</fullName>
    </submittedName>
</protein>
<dbReference type="RefSeq" id="WP_078785591.1">
    <property type="nucleotide sequence ID" value="NZ_FUYF01000044.1"/>
</dbReference>
<evidence type="ECO:0000313" key="2">
    <source>
        <dbReference type="Proteomes" id="UP000190286"/>
    </source>
</evidence>
<name>A0A1T4Y6X5_9FIRM</name>
<dbReference type="SUPFAM" id="SSF50370">
    <property type="entry name" value="Ricin B-like lectins"/>
    <property type="match status" value="1"/>
</dbReference>
<reference evidence="1 2" key="1">
    <citation type="submission" date="2017-02" db="EMBL/GenBank/DDBJ databases">
        <authorList>
            <person name="Peterson S.W."/>
        </authorList>
    </citation>
    <scope>NUCLEOTIDE SEQUENCE [LARGE SCALE GENOMIC DNA]</scope>
    <source>
        <strain evidence="1 2">ATCC 27749</strain>
    </source>
</reference>
<dbReference type="Gene3D" id="2.80.10.50">
    <property type="match status" value="1"/>
</dbReference>
<dbReference type="Proteomes" id="UP000190286">
    <property type="component" value="Unassembled WGS sequence"/>
</dbReference>
<evidence type="ECO:0000313" key="1">
    <source>
        <dbReference type="EMBL" id="SKA97539.1"/>
    </source>
</evidence>
<proteinExistence type="predicted"/>
<keyword evidence="2" id="KW-1185">Reference proteome</keyword>
<accession>A0A1T4Y6X5</accession>
<dbReference type="AlphaFoldDB" id="A0A1T4Y6X5"/>
<organism evidence="1 2">
    <name type="scientific">Gemmiger formicilis</name>
    <dbReference type="NCBI Taxonomy" id="745368"/>
    <lineage>
        <taxon>Bacteria</taxon>
        <taxon>Bacillati</taxon>
        <taxon>Bacillota</taxon>
        <taxon>Clostridia</taxon>
        <taxon>Eubacteriales</taxon>
        <taxon>Gemmiger</taxon>
    </lineage>
</organism>
<sequence>MAYTFEHSYYFRPYRGNSSFWLNRYGNGSIADHQKATLYAATGAADQRLKIHQVSGGCQLLSDLNNAYGLNIYGRGASSVCDFFRVSGNERDALIDLLTVDAANNLYRIKMINHNLYLTPASNSNGASLTWESASGADNQVWQLCTTQTSGGGSTSGKIVIPVWLSQKNHPVPWFQGNGCAVTAGIMAAAYRDRENYTVTSFDGYVTTSDGNIKLWNSNKGYTWLTKNGWSFILDTEVAKRPTDAETVAYIKSIIDTGIPPICYCPGGKGHWMLAFDYTSGSSFEDIIIIDPADGTRKSLAAGMNLSCYGTSLGITKIRKAPSKH</sequence>
<dbReference type="EMBL" id="FUYF01000044">
    <property type="protein sequence ID" value="SKA97539.1"/>
    <property type="molecule type" value="Genomic_DNA"/>
</dbReference>
<gene>
    <name evidence="1" type="ORF">SAMN02745178_02807</name>
</gene>
<dbReference type="GeneID" id="93339224"/>
<dbReference type="InterPro" id="IPR035992">
    <property type="entry name" value="Ricin_B-like_lectins"/>
</dbReference>